<dbReference type="InterPro" id="IPR012914">
    <property type="entry name" value="PucR_dom"/>
</dbReference>
<gene>
    <name evidence="5" type="ORF">MUN87_17670</name>
</gene>
<dbReference type="Pfam" id="PF13556">
    <property type="entry name" value="HTH_30"/>
    <property type="match status" value="1"/>
</dbReference>
<name>A0ABY4GJH7_9BACI</name>
<dbReference type="InterPro" id="IPR041522">
    <property type="entry name" value="CdaR_GGDEF"/>
</dbReference>
<feature type="domain" description="CdaR GGDEF-like" evidence="4">
    <location>
        <begin position="291"/>
        <end position="411"/>
    </location>
</feature>
<evidence type="ECO:0000256" key="1">
    <source>
        <dbReference type="ARBA" id="ARBA00006754"/>
    </source>
</evidence>
<dbReference type="InterPro" id="IPR051448">
    <property type="entry name" value="CdaR-like_regulators"/>
</dbReference>
<dbReference type="Gene3D" id="3.30.450.40">
    <property type="match status" value="1"/>
</dbReference>
<feature type="domain" description="PucR C-terminal helix-turn-helix" evidence="3">
    <location>
        <begin position="467"/>
        <end position="525"/>
    </location>
</feature>
<protein>
    <submittedName>
        <fullName evidence="5">PucR family transcriptional regulator ligand-binding domain-containing protein</fullName>
    </submittedName>
</protein>
<dbReference type="RefSeq" id="WP_244742308.1">
    <property type="nucleotide sequence ID" value="NZ_CP095071.1"/>
</dbReference>
<proteinExistence type="inferred from homology"/>
<dbReference type="InterPro" id="IPR025736">
    <property type="entry name" value="PucR_C-HTH_dom"/>
</dbReference>
<dbReference type="Pfam" id="PF07905">
    <property type="entry name" value="PucR"/>
    <property type="match status" value="1"/>
</dbReference>
<accession>A0ABY4GJH7</accession>
<dbReference type="PANTHER" id="PTHR33744:SF1">
    <property type="entry name" value="DNA-BINDING TRANSCRIPTIONAL ACTIVATOR ADER"/>
    <property type="match status" value="1"/>
</dbReference>
<dbReference type="EMBL" id="CP095071">
    <property type="protein sequence ID" value="UOQ84493.1"/>
    <property type="molecule type" value="Genomic_DNA"/>
</dbReference>
<sequence length="536" mass="62163">MAITLKQAMKIGGLKKCSIVAGADGMGKMLKYVTIMEVPDIVRWLKGEELMLTSLYPIKDDDNAMKQLVKELHEKGTSALGIKPHRFIDEIPQVILDEAERYGFPIIEIPEEVSYLDILSPVMNVIFDDKAIIQEDLEHAYNLLDEIRLNKWGIDKFAEALHHLLKYEIKIDSFVPYLEVPDAVMELEPISTEQIRELEMIQRPVRMHRYNHTLGKEQACMIAPVIMDGKLLGSITSIGVEKGFVEVDLAILDRATTTFSLEIMRKKVAYELEQQYKSDFFRELLFTQIQHEETLLEKGKTYGFDLERNYIFISLQYSQSGKGIHFIADILNQLELISSRLDHDIIVGAMENGVHLLYPSANKTKDRIYHDMEAIYRELNKQMQDDLYIGVGRAASDISSIRDGYDQAKQAVILGRTLYDAKHIIYYEELGFYRLLAEIKNVTEINKFYEESIGNLIEYDKHHDLELVHSLTTYFHNNESISKTAEKLFIHINTMKYRLQRIKVLTNLDVKKSEDKLILQIGLKIHNFIRNDYRFR</sequence>
<reference evidence="5 6" key="1">
    <citation type="submission" date="2022-04" db="EMBL/GenBank/DDBJ databases">
        <title>Gracilibacillus sp. isolated from saltern.</title>
        <authorList>
            <person name="Won M."/>
            <person name="Lee C.-M."/>
            <person name="Woen H.-Y."/>
            <person name="Kwon S.-W."/>
        </authorList>
    </citation>
    <scope>NUCLEOTIDE SEQUENCE [LARGE SCALE GENOMIC DNA]</scope>
    <source>
        <strain evidence="5 6">SSPM10-3</strain>
    </source>
</reference>
<evidence type="ECO:0000259" key="2">
    <source>
        <dbReference type="Pfam" id="PF07905"/>
    </source>
</evidence>
<dbReference type="InterPro" id="IPR042070">
    <property type="entry name" value="PucR_C-HTH_sf"/>
</dbReference>
<feature type="domain" description="Purine catabolism PurC-like" evidence="2">
    <location>
        <begin position="9"/>
        <end position="126"/>
    </location>
</feature>
<dbReference type="PANTHER" id="PTHR33744">
    <property type="entry name" value="CARBOHYDRATE DIACID REGULATOR"/>
    <property type="match status" value="1"/>
</dbReference>
<evidence type="ECO:0000259" key="4">
    <source>
        <dbReference type="Pfam" id="PF17853"/>
    </source>
</evidence>
<dbReference type="Gene3D" id="1.10.10.2840">
    <property type="entry name" value="PucR C-terminal helix-turn-helix domain"/>
    <property type="match status" value="1"/>
</dbReference>
<keyword evidence="6" id="KW-1185">Reference proteome</keyword>
<dbReference type="Proteomes" id="UP000831537">
    <property type="component" value="Chromosome"/>
</dbReference>
<dbReference type="Pfam" id="PF17853">
    <property type="entry name" value="GGDEF_2"/>
    <property type="match status" value="1"/>
</dbReference>
<evidence type="ECO:0000313" key="6">
    <source>
        <dbReference type="Proteomes" id="UP000831537"/>
    </source>
</evidence>
<organism evidence="5 6">
    <name type="scientific">Gracilibacillus salinarum</name>
    <dbReference type="NCBI Taxonomy" id="2932255"/>
    <lineage>
        <taxon>Bacteria</taxon>
        <taxon>Bacillati</taxon>
        <taxon>Bacillota</taxon>
        <taxon>Bacilli</taxon>
        <taxon>Bacillales</taxon>
        <taxon>Bacillaceae</taxon>
        <taxon>Gracilibacillus</taxon>
    </lineage>
</organism>
<evidence type="ECO:0000259" key="3">
    <source>
        <dbReference type="Pfam" id="PF13556"/>
    </source>
</evidence>
<dbReference type="InterPro" id="IPR029016">
    <property type="entry name" value="GAF-like_dom_sf"/>
</dbReference>
<comment type="similarity">
    <text evidence="1">Belongs to the CdaR family.</text>
</comment>
<evidence type="ECO:0000313" key="5">
    <source>
        <dbReference type="EMBL" id="UOQ84493.1"/>
    </source>
</evidence>